<dbReference type="Gene3D" id="3.90.550.10">
    <property type="entry name" value="Spore Coat Polysaccharide Biosynthesis Protein SpsA, Chain A"/>
    <property type="match status" value="1"/>
</dbReference>
<evidence type="ECO:0000313" key="3">
    <source>
        <dbReference type="Proteomes" id="UP000198825"/>
    </source>
</evidence>
<dbReference type="PANTHER" id="PTHR22916">
    <property type="entry name" value="GLYCOSYLTRANSFERASE"/>
    <property type="match status" value="1"/>
</dbReference>
<feature type="domain" description="Glycosyltransferase 2-like" evidence="1">
    <location>
        <begin position="4"/>
        <end position="98"/>
    </location>
</feature>
<keyword evidence="2" id="KW-0808">Transferase</keyword>
<dbReference type="GO" id="GO:0016758">
    <property type="term" value="F:hexosyltransferase activity"/>
    <property type="evidence" value="ECO:0007669"/>
    <property type="project" value="UniProtKB-ARBA"/>
</dbReference>
<dbReference type="InterPro" id="IPR029044">
    <property type="entry name" value="Nucleotide-diphossugar_trans"/>
</dbReference>
<gene>
    <name evidence="2" type="ORF">SAMN04488544_3522</name>
</gene>
<dbReference type="AlphaFoldDB" id="A0A1H2NA69"/>
<dbReference type="SUPFAM" id="SSF53448">
    <property type="entry name" value="Nucleotide-diphospho-sugar transferases"/>
    <property type="match status" value="1"/>
</dbReference>
<evidence type="ECO:0000259" key="1">
    <source>
        <dbReference type="Pfam" id="PF00535"/>
    </source>
</evidence>
<dbReference type="EMBL" id="LT629799">
    <property type="protein sequence ID" value="SDV01706.1"/>
    <property type="molecule type" value="Genomic_DNA"/>
</dbReference>
<keyword evidence="3" id="KW-1185">Reference proteome</keyword>
<protein>
    <submittedName>
        <fullName evidence="2">Glycosyltransferase involved in cell wall bisynthesis</fullName>
    </submittedName>
</protein>
<proteinExistence type="predicted"/>
<dbReference type="PANTHER" id="PTHR22916:SF3">
    <property type="entry name" value="UDP-GLCNAC:BETAGAL BETA-1,3-N-ACETYLGLUCOSAMINYLTRANSFERASE-LIKE PROTEIN 1"/>
    <property type="match status" value="1"/>
</dbReference>
<dbReference type="RefSeq" id="WP_197680494.1">
    <property type="nucleotide sequence ID" value="NZ_LT629799.1"/>
</dbReference>
<evidence type="ECO:0000313" key="2">
    <source>
        <dbReference type="EMBL" id="SDV01706.1"/>
    </source>
</evidence>
<name>A0A1H2NA69_9ACTN</name>
<dbReference type="Proteomes" id="UP000198825">
    <property type="component" value="Chromosome I"/>
</dbReference>
<dbReference type="STRING" id="546874.SAMN04488544_3522"/>
<dbReference type="Pfam" id="PF00535">
    <property type="entry name" value="Glycos_transf_2"/>
    <property type="match status" value="1"/>
</dbReference>
<organism evidence="2 3">
    <name type="scientific">Microlunatus sagamiharensis</name>
    <dbReference type="NCBI Taxonomy" id="546874"/>
    <lineage>
        <taxon>Bacteria</taxon>
        <taxon>Bacillati</taxon>
        <taxon>Actinomycetota</taxon>
        <taxon>Actinomycetes</taxon>
        <taxon>Propionibacteriales</taxon>
        <taxon>Propionibacteriaceae</taxon>
        <taxon>Microlunatus</taxon>
    </lineage>
</organism>
<reference evidence="3" key="1">
    <citation type="submission" date="2016-10" db="EMBL/GenBank/DDBJ databases">
        <authorList>
            <person name="Varghese N."/>
            <person name="Submissions S."/>
        </authorList>
    </citation>
    <scope>NUCLEOTIDE SEQUENCE [LARGE SCALE GENOMIC DNA]</scope>
    <source>
        <strain evidence="3">DSM 21743</strain>
    </source>
</reference>
<sequence length="275" mass="30779">MLATYRGRRHLAAQLDSLQRQTRLPDELVVRDDCSDDGTLEELERFASRAAFPVVVLRAPENEGYARNFAAAAAAARGDLLLFCDQDDVWHPEKVETLGAWSALRPGWAYFHDYTLLSTDPGRAAPSCFELLARRGFGPAVSFKGSSMAVARSFLDRWGWPPHGSGISHDFWVALLSTGLDRRVSLLRVLGDHRLHDRNVSGWIASDADRRRFPAGVRASETEVLVDLVVREERLGWTEDFLQVLSGDRPGVRPEAVSRLRDVLVANQRWTTSRG</sequence>
<dbReference type="InterPro" id="IPR001173">
    <property type="entry name" value="Glyco_trans_2-like"/>
</dbReference>
<accession>A0A1H2NA69</accession>